<dbReference type="PANTHER" id="PTHR21180:SF32">
    <property type="entry name" value="ENDONUCLEASE_EXONUCLEASE_PHOSPHATASE FAMILY DOMAIN-CONTAINING PROTEIN 1"/>
    <property type="match status" value="1"/>
</dbReference>
<dbReference type="PANTHER" id="PTHR21180">
    <property type="entry name" value="ENDONUCLEASE/EXONUCLEASE/PHOSPHATASE FAMILY DOMAIN-CONTAINING PROTEIN 1"/>
    <property type="match status" value="1"/>
</dbReference>
<organism evidence="3 4">
    <name type="scientific">Thioalkalivibrio denitrificans</name>
    <dbReference type="NCBI Taxonomy" id="108003"/>
    <lineage>
        <taxon>Bacteria</taxon>
        <taxon>Pseudomonadati</taxon>
        <taxon>Pseudomonadota</taxon>
        <taxon>Gammaproteobacteria</taxon>
        <taxon>Chromatiales</taxon>
        <taxon>Ectothiorhodospiraceae</taxon>
        <taxon>Thioalkalivibrio</taxon>
    </lineage>
</organism>
<evidence type="ECO:0000313" key="4">
    <source>
        <dbReference type="Proteomes" id="UP000189462"/>
    </source>
</evidence>
<keyword evidence="1" id="KW-0732">Signal</keyword>
<protein>
    <submittedName>
        <fullName evidence="3">Competence protein ComEA</fullName>
    </submittedName>
</protein>
<feature type="domain" description="Helix-hairpin-helix DNA-binding motif class 1" evidence="2">
    <location>
        <begin position="36"/>
        <end position="55"/>
    </location>
</feature>
<dbReference type="GO" id="GO:0015627">
    <property type="term" value="C:type II protein secretion system complex"/>
    <property type="evidence" value="ECO:0007669"/>
    <property type="project" value="TreeGrafter"/>
</dbReference>
<dbReference type="InterPro" id="IPR004509">
    <property type="entry name" value="Competence_ComEA_HhH"/>
</dbReference>
<dbReference type="Pfam" id="PF12836">
    <property type="entry name" value="HHH_3"/>
    <property type="match status" value="1"/>
</dbReference>
<keyword evidence="4" id="KW-1185">Reference proteome</keyword>
<evidence type="ECO:0000259" key="2">
    <source>
        <dbReference type="SMART" id="SM00278"/>
    </source>
</evidence>
<feature type="signal peptide" evidence="1">
    <location>
        <begin position="1"/>
        <end position="22"/>
    </location>
</feature>
<evidence type="ECO:0000256" key="1">
    <source>
        <dbReference type="SAM" id="SignalP"/>
    </source>
</evidence>
<accession>A0A1V3NK23</accession>
<feature type="domain" description="Helix-hairpin-helix DNA-binding motif class 1" evidence="2">
    <location>
        <begin position="66"/>
        <end position="85"/>
    </location>
</feature>
<dbReference type="OrthoDB" id="7510573at2"/>
<dbReference type="EMBL" id="MVBK01000040">
    <property type="protein sequence ID" value="OOG25192.1"/>
    <property type="molecule type" value="Genomic_DNA"/>
</dbReference>
<evidence type="ECO:0000313" key="3">
    <source>
        <dbReference type="EMBL" id="OOG25192.1"/>
    </source>
</evidence>
<name>A0A1V3NK23_9GAMM</name>
<comment type="caution">
    <text evidence="3">The sequence shown here is derived from an EMBL/GenBank/DDBJ whole genome shotgun (WGS) entry which is preliminary data.</text>
</comment>
<proteinExistence type="predicted"/>
<dbReference type="SMART" id="SM00278">
    <property type="entry name" value="HhH1"/>
    <property type="match status" value="2"/>
</dbReference>
<reference evidence="3 4" key="1">
    <citation type="submission" date="2017-02" db="EMBL/GenBank/DDBJ databases">
        <title>Genomic diversity within the haloalkaliphilic genus Thioalkalivibrio.</title>
        <authorList>
            <person name="Ahn A.-C."/>
            <person name="Meier-Kolthoff J."/>
            <person name="Overmars L."/>
            <person name="Richter M."/>
            <person name="Woyke T."/>
            <person name="Sorokin D.Y."/>
            <person name="Muyzer G."/>
        </authorList>
    </citation>
    <scope>NUCLEOTIDE SEQUENCE [LARGE SCALE GENOMIC DNA]</scope>
    <source>
        <strain evidence="3 4">ALJD</strain>
    </source>
</reference>
<gene>
    <name evidence="3" type="ORF">B1C78_07175</name>
</gene>
<dbReference type="NCBIfam" id="TIGR00426">
    <property type="entry name" value="competence protein ComEA helix-hairpin-helix repeat region"/>
    <property type="match status" value="1"/>
</dbReference>
<dbReference type="AlphaFoldDB" id="A0A1V3NK23"/>
<dbReference type="SUPFAM" id="SSF47781">
    <property type="entry name" value="RuvA domain 2-like"/>
    <property type="match status" value="1"/>
</dbReference>
<dbReference type="GO" id="GO:0006281">
    <property type="term" value="P:DNA repair"/>
    <property type="evidence" value="ECO:0007669"/>
    <property type="project" value="InterPro"/>
</dbReference>
<dbReference type="InterPro" id="IPR010994">
    <property type="entry name" value="RuvA_2-like"/>
</dbReference>
<dbReference type="GO" id="GO:0015628">
    <property type="term" value="P:protein secretion by the type II secretion system"/>
    <property type="evidence" value="ECO:0007669"/>
    <property type="project" value="TreeGrafter"/>
</dbReference>
<dbReference type="GO" id="GO:0003677">
    <property type="term" value="F:DNA binding"/>
    <property type="evidence" value="ECO:0007669"/>
    <property type="project" value="InterPro"/>
</dbReference>
<sequence>MKQYLSAVLIVMFLLLSAPALAEPAGSVNVNTADVEALTILRGVGPSRAEAIIAYREANGPFRSLHELMQVPGIGERTLEENMDVIVLE</sequence>
<dbReference type="Gene3D" id="1.10.150.280">
    <property type="entry name" value="AF1531-like domain"/>
    <property type="match status" value="1"/>
</dbReference>
<dbReference type="STRING" id="108003.B1C78_07175"/>
<dbReference type="InterPro" id="IPR003583">
    <property type="entry name" value="Hlx-hairpin-Hlx_DNA-bd_motif"/>
</dbReference>
<dbReference type="InterPro" id="IPR051675">
    <property type="entry name" value="Endo/Exo/Phosphatase_dom_1"/>
</dbReference>
<feature type="chain" id="PRO_5012821651" evidence="1">
    <location>
        <begin position="23"/>
        <end position="89"/>
    </location>
</feature>
<dbReference type="Proteomes" id="UP000189462">
    <property type="component" value="Unassembled WGS sequence"/>
</dbReference>